<dbReference type="CDD" id="cd14444">
    <property type="entry name" value="AlgX_N_like_1"/>
    <property type="match status" value="1"/>
</dbReference>
<evidence type="ECO:0000256" key="5">
    <source>
        <dbReference type="ARBA" id="ARBA00022764"/>
    </source>
</evidence>
<dbReference type="RefSeq" id="WP_089341834.1">
    <property type="nucleotide sequence ID" value="NZ_FXAN01000095.1"/>
</dbReference>
<keyword evidence="6" id="KW-0016">Alginate biosynthesis</keyword>
<dbReference type="EMBL" id="FXAN01000095">
    <property type="protein sequence ID" value="SMG02348.1"/>
    <property type="molecule type" value="Genomic_DNA"/>
</dbReference>
<keyword evidence="5" id="KW-0574">Periplasm</keyword>
<evidence type="ECO:0000256" key="3">
    <source>
        <dbReference type="ARBA" id="ARBA00022679"/>
    </source>
</evidence>
<comment type="subcellular location">
    <subcellularLocation>
        <location evidence="1">Periplasm</location>
    </subcellularLocation>
</comment>
<dbReference type="GO" id="GO:0016740">
    <property type="term" value="F:transferase activity"/>
    <property type="evidence" value="ECO:0007669"/>
    <property type="project" value="UniProtKB-KW"/>
</dbReference>
<dbReference type="InterPro" id="IPR031811">
    <property type="entry name" value="ALGX/ALGJ_SGNH-like"/>
</dbReference>
<evidence type="ECO:0000256" key="2">
    <source>
        <dbReference type="ARBA" id="ARBA00005182"/>
    </source>
</evidence>
<proteinExistence type="predicted"/>
<accession>A0A238HAZ1</accession>
<organism evidence="10 11">
    <name type="scientific">Burkholderia singularis</name>
    <dbReference type="NCBI Taxonomy" id="1503053"/>
    <lineage>
        <taxon>Bacteria</taxon>
        <taxon>Pseudomonadati</taxon>
        <taxon>Pseudomonadota</taxon>
        <taxon>Betaproteobacteria</taxon>
        <taxon>Burkholderiales</taxon>
        <taxon>Burkholderiaceae</taxon>
        <taxon>Burkholderia</taxon>
        <taxon>pseudomallei group</taxon>
    </lineage>
</organism>
<name>A0A238HAZ1_9BURK</name>
<evidence type="ECO:0000256" key="1">
    <source>
        <dbReference type="ARBA" id="ARBA00004418"/>
    </source>
</evidence>
<dbReference type="Pfam" id="PF16822">
    <property type="entry name" value="ALGX"/>
    <property type="match status" value="1"/>
</dbReference>
<gene>
    <name evidence="10" type="ORF">BSIN_4989</name>
</gene>
<evidence type="ECO:0000259" key="9">
    <source>
        <dbReference type="Pfam" id="PF16822"/>
    </source>
</evidence>
<evidence type="ECO:0000256" key="4">
    <source>
        <dbReference type="ARBA" id="ARBA00022729"/>
    </source>
</evidence>
<keyword evidence="3" id="KW-0808">Transferase</keyword>
<evidence type="ECO:0000313" key="11">
    <source>
        <dbReference type="Proteomes" id="UP000198460"/>
    </source>
</evidence>
<protein>
    <submittedName>
        <fullName evidence="10">Alginate biosynthesis protein AlgJ</fullName>
    </submittedName>
</protein>
<dbReference type="GO" id="GO:0042597">
    <property type="term" value="C:periplasmic space"/>
    <property type="evidence" value="ECO:0007669"/>
    <property type="project" value="UniProtKB-SubCell"/>
</dbReference>
<feature type="compositionally biased region" description="Low complexity" evidence="7">
    <location>
        <begin position="356"/>
        <end position="378"/>
    </location>
</feature>
<reference evidence="10 11" key="1">
    <citation type="submission" date="2017-04" db="EMBL/GenBank/DDBJ databases">
        <authorList>
            <person name="Afonso C.L."/>
            <person name="Miller P.J."/>
            <person name="Scott M.A."/>
            <person name="Spackman E."/>
            <person name="Goraichik I."/>
            <person name="Dimitrov K.M."/>
            <person name="Suarez D.L."/>
            <person name="Swayne D.E."/>
        </authorList>
    </citation>
    <scope>NUCLEOTIDE SEQUENCE [LARGE SCALE GENOMIC DNA]</scope>
    <source>
        <strain evidence="10">LMG 28154</strain>
    </source>
</reference>
<feature type="region of interest" description="Disordered" evidence="7">
    <location>
        <begin position="344"/>
        <end position="388"/>
    </location>
</feature>
<dbReference type="Proteomes" id="UP000198460">
    <property type="component" value="Unassembled WGS sequence"/>
</dbReference>
<evidence type="ECO:0000256" key="6">
    <source>
        <dbReference type="ARBA" id="ARBA00022841"/>
    </source>
</evidence>
<dbReference type="AlphaFoldDB" id="A0A238HAZ1"/>
<dbReference type="UniPathway" id="UPA00286"/>
<keyword evidence="4 8" id="KW-0732">Signal</keyword>
<sequence length="388" mass="41398">MAACVLGLLAAGCALAIVTLAARGGSDPSFGIGTARDWRDGSQMQRIDRAIDVPYAHWLHRWQAALRYRLLGDLGPQVREGCPGWLFYADGLRPPPESAATQPVDAVLNARIAAMHRYAHALRRDGIALVVVTVPDKARVETQALCGLRQDPRIGQRLRAWQSALTQAGVAHVELTGALSAVRPAFYRTDVHWNARGAQAAARAVGDAVLPLVGGRGDTRFTLERGAAEQPRVGDLLALAGLGDVPDGWRPPPDDDVQETLHAERAGGLLDDGPPVQVLLAGSSFSRRSAFADRLGEALGREVWNESVDDGRFDRALAAMWTRRARWPASLRAVIWEMSEDALSAPPDAPTVMRSTAAAPAPGVTPGPAARPSAAPADAPRPRLLLSN</sequence>
<feature type="domain" description="AlgX/AlgJ SGNH hydrolase-like" evidence="9">
    <location>
        <begin position="78"/>
        <end position="340"/>
    </location>
</feature>
<evidence type="ECO:0000256" key="8">
    <source>
        <dbReference type="SAM" id="SignalP"/>
    </source>
</evidence>
<feature type="signal peptide" evidence="8">
    <location>
        <begin position="1"/>
        <end position="16"/>
    </location>
</feature>
<evidence type="ECO:0000256" key="7">
    <source>
        <dbReference type="SAM" id="MobiDB-lite"/>
    </source>
</evidence>
<dbReference type="GO" id="GO:0042121">
    <property type="term" value="P:alginic acid biosynthetic process"/>
    <property type="evidence" value="ECO:0007669"/>
    <property type="project" value="UniProtKB-UniPathway"/>
</dbReference>
<evidence type="ECO:0000313" key="10">
    <source>
        <dbReference type="EMBL" id="SMG02348.1"/>
    </source>
</evidence>
<feature type="chain" id="PRO_5012172688" evidence="8">
    <location>
        <begin position="17"/>
        <end position="388"/>
    </location>
</feature>
<comment type="pathway">
    <text evidence="2">Glycan biosynthesis; alginate biosynthesis.</text>
</comment>